<dbReference type="Proteomes" id="UP000184731">
    <property type="component" value="Chromosome"/>
</dbReference>
<keyword evidence="2 5" id="KW-0689">Ribosomal protein</keyword>
<dbReference type="STRING" id="1915309.AXG55_02375"/>
<dbReference type="InterPro" id="IPR014721">
    <property type="entry name" value="Ribsml_uS5_D2-typ_fold_subgr"/>
</dbReference>
<dbReference type="SUPFAM" id="SSF54211">
    <property type="entry name" value="Ribosomal protein S5 domain 2-like"/>
    <property type="match status" value="1"/>
</dbReference>
<dbReference type="RefSeq" id="WP_148696534.1">
    <property type="nucleotide sequence ID" value="NZ_CP017834.1"/>
</dbReference>
<protein>
    <recommendedName>
        <fullName evidence="4 5">Small ribosomal subunit protein uS9</fullName>
    </recommendedName>
</protein>
<evidence type="ECO:0000256" key="2">
    <source>
        <dbReference type="ARBA" id="ARBA00022980"/>
    </source>
</evidence>
<dbReference type="HAMAP" id="MF_00532_B">
    <property type="entry name" value="Ribosomal_uS9_B"/>
    <property type="match status" value="1"/>
</dbReference>
<dbReference type="NCBIfam" id="NF001099">
    <property type="entry name" value="PRK00132.1"/>
    <property type="match status" value="1"/>
</dbReference>
<evidence type="ECO:0000313" key="6">
    <source>
        <dbReference type="EMBL" id="APJ02826.1"/>
    </source>
</evidence>
<dbReference type="InterPro" id="IPR020568">
    <property type="entry name" value="Ribosomal_Su5_D2-typ_SF"/>
</dbReference>
<comment type="similarity">
    <text evidence="1 5">Belongs to the universal ribosomal protein uS9 family.</text>
</comment>
<dbReference type="FunFam" id="3.30.230.10:FF:000001">
    <property type="entry name" value="30S ribosomal protein S9"/>
    <property type="match status" value="1"/>
</dbReference>
<evidence type="ECO:0000256" key="3">
    <source>
        <dbReference type="ARBA" id="ARBA00023274"/>
    </source>
</evidence>
<dbReference type="OrthoDB" id="5294450at2"/>
<evidence type="ECO:0000256" key="1">
    <source>
        <dbReference type="ARBA" id="ARBA00005251"/>
    </source>
</evidence>
<dbReference type="GO" id="GO:0022627">
    <property type="term" value="C:cytosolic small ribosomal subunit"/>
    <property type="evidence" value="ECO:0007669"/>
    <property type="project" value="TreeGrafter"/>
</dbReference>
<proteinExistence type="inferred from homology"/>
<dbReference type="KEGG" id="saqi:AXG55_02375"/>
<dbReference type="PANTHER" id="PTHR21569:SF1">
    <property type="entry name" value="SMALL RIBOSOMAL SUBUNIT PROTEIN US9M"/>
    <property type="match status" value="1"/>
</dbReference>
<dbReference type="Pfam" id="PF00380">
    <property type="entry name" value="Ribosomal_S9"/>
    <property type="match status" value="1"/>
</dbReference>
<sequence length="131" mass="14571">MAVKYVSGVGKRKTSIARVYLVKDGKGSITINHRSLEDYFKRPTSRMVVEQALNLTQTLGKVDIRVTVVGGGLSGQAGAIRHGITHALLNMNPEFRAVLKASSLITRDARIKERKKYGLRSARARFQFSKR</sequence>
<dbReference type="AlphaFoldDB" id="A0A1L4CY06"/>
<reference evidence="6 7" key="1">
    <citation type="submission" date="2016-10" db="EMBL/GenBank/DDBJ databases">
        <title>Silvanigrella aquatica sp. nov., isolated from a freshwater lake located in the Black Forest, Germany, description of Silvanigrellaceae fam. nov., Silvanigrellales ord. nov., reclassification of the order Bdellovibrionales in the class Oligoflexia, reclassification of the families Bacteriovoracaceae and Halobacteriovoraceae in the new order Bacteriovoracales ord. nov., and reclassification of the family Pseudobacteriovoracaceae in the order Oligoflexiales.</title>
        <authorList>
            <person name="Hahn M.W."/>
            <person name="Schmidt J."/>
            <person name="Koll U."/>
            <person name="Rohde M."/>
            <person name="Verbag S."/>
            <person name="Pitt A."/>
            <person name="Nakai R."/>
            <person name="Naganuma T."/>
            <person name="Lang E."/>
        </authorList>
    </citation>
    <scope>NUCLEOTIDE SEQUENCE [LARGE SCALE GENOMIC DNA]</scope>
    <source>
        <strain evidence="6 7">MWH-Nonnen-W8red</strain>
    </source>
</reference>
<dbReference type="GO" id="GO:0006412">
    <property type="term" value="P:translation"/>
    <property type="evidence" value="ECO:0007669"/>
    <property type="project" value="UniProtKB-UniRule"/>
</dbReference>
<evidence type="ECO:0000256" key="4">
    <source>
        <dbReference type="ARBA" id="ARBA00035259"/>
    </source>
</evidence>
<name>A0A1L4CY06_9BACT</name>
<keyword evidence="7" id="KW-1185">Reference proteome</keyword>
<evidence type="ECO:0000256" key="5">
    <source>
        <dbReference type="HAMAP-Rule" id="MF_00532"/>
    </source>
</evidence>
<dbReference type="GO" id="GO:0003735">
    <property type="term" value="F:structural constituent of ribosome"/>
    <property type="evidence" value="ECO:0007669"/>
    <property type="project" value="InterPro"/>
</dbReference>
<dbReference type="EMBL" id="CP017834">
    <property type="protein sequence ID" value="APJ02826.1"/>
    <property type="molecule type" value="Genomic_DNA"/>
</dbReference>
<evidence type="ECO:0000313" key="7">
    <source>
        <dbReference type="Proteomes" id="UP000184731"/>
    </source>
</evidence>
<keyword evidence="3 5" id="KW-0687">Ribonucleoprotein</keyword>
<dbReference type="PANTHER" id="PTHR21569">
    <property type="entry name" value="RIBOSOMAL PROTEIN S9"/>
    <property type="match status" value="1"/>
</dbReference>
<dbReference type="GO" id="GO:0003723">
    <property type="term" value="F:RNA binding"/>
    <property type="evidence" value="ECO:0007669"/>
    <property type="project" value="TreeGrafter"/>
</dbReference>
<organism evidence="6 7">
    <name type="scientific">Silvanigrella aquatica</name>
    <dbReference type="NCBI Taxonomy" id="1915309"/>
    <lineage>
        <taxon>Bacteria</taxon>
        <taxon>Pseudomonadati</taxon>
        <taxon>Bdellovibrionota</taxon>
        <taxon>Oligoflexia</taxon>
        <taxon>Silvanigrellales</taxon>
        <taxon>Silvanigrellaceae</taxon>
        <taxon>Silvanigrella</taxon>
    </lineage>
</organism>
<accession>A0A1L4CY06</accession>
<dbReference type="InterPro" id="IPR000754">
    <property type="entry name" value="Ribosomal_uS9"/>
</dbReference>
<dbReference type="InterPro" id="IPR023035">
    <property type="entry name" value="Ribosomal_uS9_bac/plastid"/>
</dbReference>
<gene>
    <name evidence="5" type="primary">rpsI</name>
    <name evidence="6" type="ORF">AXG55_02375</name>
</gene>
<dbReference type="Gene3D" id="3.30.230.10">
    <property type="match status" value="1"/>
</dbReference>